<feature type="non-terminal residue" evidence="2">
    <location>
        <position position="1"/>
    </location>
</feature>
<reference evidence="2" key="1">
    <citation type="submission" date="2000-05" db="EMBL/GenBank/DDBJ databases">
        <title>Presence of Ty1-copia group retrotransposon sequences in the potato late blight pathogen Phytophthora infestans.</title>
        <authorList>
            <person name="Tooley P.W."/>
            <person name="Garfinkel D.J."/>
        </authorList>
    </citation>
    <scope>NUCLEOTIDE SEQUENCE</scope>
    <source>
        <strain evidence="2">580-6</strain>
    </source>
</reference>
<evidence type="ECO:0000259" key="1">
    <source>
        <dbReference type="Pfam" id="PF07727"/>
    </source>
</evidence>
<evidence type="ECO:0000313" key="2">
    <source>
        <dbReference type="EMBL" id="AAG23640.1"/>
    </source>
</evidence>
<feature type="domain" description="Reverse transcriptase Ty1/copia-type" evidence="1">
    <location>
        <begin position="1"/>
        <end position="87"/>
    </location>
</feature>
<name>Q9FV03_PHYIN</name>
<dbReference type="Pfam" id="PF07727">
    <property type="entry name" value="RVT_2"/>
    <property type="match status" value="1"/>
</dbReference>
<protein>
    <submittedName>
        <fullName evidence="2">Reverse transcriptase</fullName>
    </submittedName>
</protein>
<keyword evidence="2" id="KW-0695">RNA-directed DNA polymerase</keyword>
<feature type="non-terminal residue" evidence="2">
    <location>
        <position position="87"/>
    </location>
</feature>
<keyword evidence="2" id="KW-0548">Nucleotidyltransferase</keyword>
<dbReference type="EMBL" id="AF262235">
    <property type="protein sequence ID" value="AAG23640.1"/>
    <property type="molecule type" value="Genomic_DNA"/>
</dbReference>
<keyword evidence="2" id="KW-0808">Transferase</keyword>
<proteinExistence type="predicted"/>
<dbReference type="GO" id="GO:0003964">
    <property type="term" value="F:RNA-directed DNA polymerase activity"/>
    <property type="evidence" value="ECO:0007669"/>
    <property type="project" value="UniProtKB-KW"/>
</dbReference>
<organism evidence="2">
    <name type="scientific">Phytophthora infestans</name>
    <name type="common">Potato late blight agent</name>
    <name type="synonym">Botrytis infestans</name>
    <dbReference type="NCBI Taxonomy" id="4787"/>
    <lineage>
        <taxon>Eukaryota</taxon>
        <taxon>Sar</taxon>
        <taxon>Stramenopiles</taxon>
        <taxon>Oomycota</taxon>
        <taxon>Peronosporomycetes</taxon>
        <taxon>Peronosporales</taxon>
        <taxon>Peronosporaceae</taxon>
        <taxon>Phytophthora</taxon>
    </lineage>
</organism>
<sequence>TAFLHGTFDELSFMKQPPGFQTDGPAFVCKLLKSLYGLKQAPNVWNRTLHAKLLTLGLERLESDYGLYALKKDGEVTMLLTVYVDDM</sequence>
<accession>Q9FV03</accession>
<dbReference type="AlphaFoldDB" id="Q9FV03"/>
<dbReference type="InterPro" id="IPR013103">
    <property type="entry name" value="RVT_2"/>
</dbReference>